<dbReference type="AlphaFoldDB" id="C8VVL3"/>
<dbReference type="EMBL" id="CP001720">
    <property type="protein sequence ID" value="ACV63533.1"/>
    <property type="molecule type" value="Genomic_DNA"/>
</dbReference>
<evidence type="ECO:0000313" key="8">
    <source>
        <dbReference type="Proteomes" id="UP000002217"/>
    </source>
</evidence>
<dbReference type="KEGG" id="dae:Dtox_3852"/>
<name>C8VVL3_DESAS</name>
<evidence type="ECO:0000313" key="6">
    <source>
        <dbReference type="EMBL" id="ACV64510.1"/>
    </source>
</evidence>
<proteinExistence type="predicted"/>
<dbReference type="Proteomes" id="UP000002217">
    <property type="component" value="Chromosome"/>
</dbReference>
<evidence type="ECO:0000313" key="2">
    <source>
        <dbReference type="EMBL" id="ACV61386.1"/>
    </source>
</evidence>
<dbReference type="EMBL" id="CP001720">
    <property type="protein sequence ID" value="ACV61354.1"/>
    <property type="molecule type" value="Genomic_DNA"/>
</dbReference>
<evidence type="ECO:0000313" key="7">
    <source>
        <dbReference type="EMBL" id="ACV64556.1"/>
    </source>
</evidence>
<dbReference type="EMBL" id="CP001720">
    <property type="protein sequence ID" value="ACV61386.1"/>
    <property type="molecule type" value="Genomic_DNA"/>
</dbReference>
<dbReference type="EMBL" id="CP001720">
    <property type="protein sequence ID" value="ACV64268.1"/>
    <property type="molecule type" value="Genomic_DNA"/>
</dbReference>
<dbReference type="KEGG" id="dae:Dtox_0415"/>
<dbReference type="KEGG" id="dae:Dtox_2756"/>
<dbReference type="EMBL" id="CP001720">
    <property type="protein sequence ID" value="ACV64510.1"/>
    <property type="molecule type" value="Genomic_DNA"/>
</dbReference>
<accession>C8VVL3</accession>
<dbReference type="EMBL" id="CP001720">
    <property type="protein sequence ID" value="ACV64556.1"/>
    <property type="molecule type" value="Genomic_DNA"/>
</dbReference>
<evidence type="ECO:0000313" key="4">
    <source>
        <dbReference type="EMBL" id="ACV63533.1"/>
    </source>
</evidence>
<evidence type="ECO:0000313" key="1">
    <source>
        <dbReference type="EMBL" id="ACV61354.1"/>
    </source>
</evidence>
<dbReference type="KEGG" id="dae:Dtox_0455"/>
<evidence type="ECO:0000313" key="3">
    <source>
        <dbReference type="EMBL" id="ACV62328.1"/>
    </source>
</evidence>
<dbReference type="STRING" id="485916.Dtox_0415"/>
<dbReference type="KEGG" id="dae:Dtox_3804"/>
<evidence type="ECO:0000313" key="5">
    <source>
        <dbReference type="EMBL" id="ACV64268.1"/>
    </source>
</evidence>
<dbReference type="EMBL" id="CP001720">
    <property type="protein sequence ID" value="ACV62328.1"/>
    <property type="molecule type" value="Genomic_DNA"/>
</dbReference>
<dbReference type="KEGG" id="dae:Dtox_3556"/>
<keyword evidence="8" id="KW-1185">Reference proteome</keyword>
<dbReference type="KEGG" id="dae:Dtox_1462"/>
<dbReference type="HOGENOM" id="CLU_3355782_0_0_9"/>
<reference evidence="3 8" key="1">
    <citation type="journal article" date="2009" name="Stand. Genomic Sci.">
        <title>Complete genome sequence of Desulfotomaculum acetoxidans type strain (5575).</title>
        <authorList>
            <person name="Spring S."/>
            <person name="Lapidus A."/>
            <person name="Schroder M."/>
            <person name="Gleim D."/>
            <person name="Sims D."/>
            <person name="Meincke L."/>
            <person name="Glavina Del Rio T."/>
            <person name="Tice H."/>
            <person name="Copeland A."/>
            <person name="Cheng J.F."/>
            <person name="Lucas S."/>
            <person name="Chen F."/>
            <person name="Nolan M."/>
            <person name="Bruce D."/>
            <person name="Goodwin L."/>
            <person name="Pitluck S."/>
            <person name="Ivanova N."/>
            <person name="Mavromatis K."/>
            <person name="Mikhailova N."/>
            <person name="Pati A."/>
            <person name="Chen A."/>
            <person name="Palaniappan K."/>
            <person name="Land M."/>
            <person name="Hauser L."/>
            <person name="Chang Y.J."/>
            <person name="Jeffries C.D."/>
            <person name="Chain P."/>
            <person name="Saunders E."/>
            <person name="Brettin T."/>
            <person name="Detter J.C."/>
            <person name="Goker M."/>
            <person name="Bristow J."/>
            <person name="Eisen J.A."/>
            <person name="Markowitz V."/>
            <person name="Hugenholtz P."/>
            <person name="Kyrpides N.C."/>
            <person name="Klenk H.P."/>
            <person name="Han C."/>
        </authorList>
    </citation>
    <scope>NUCLEOTIDE SEQUENCE [LARGE SCALE GENOMIC DNA]</scope>
    <source>
        <strain evidence="8">ATCC 49208 / DSM 771 / VKM B-1644</strain>
        <strain evidence="3">DSM 771</strain>
    </source>
</reference>
<sequence>MNGGLVLCTNKMFAKASMMWQNIIRRNNERLIIIEQT</sequence>
<organism evidence="3 8">
    <name type="scientific">Desulfofarcimen acetoxidans (strain ATCC 49208 / DSM 771 / KCTC 5769 / VKM B-1644 / 5575)</name>
    <name type="common">Desulfotomaculum acetoxidans</name>
    <dbReference type="NCBI Taxonomy" id="485916"/>
    <lineage>
        <taxon>Bacteria</taxon>
        <taxon>Bacillati</taxon>
        <taxon>Bacillota</taxon>
        <taxon>Clostridia</taxon>
        <taxon>Eubacteriales</taxon>
        <taxon>Peptococcaceae</taxon>
        <taxon>Desulfofarcimen</taxon>
    </lineage>
</organism>
<gene>
    <name evidence="1" type="ordered locus">Dtox_0415</name>
    <name evidence="2" type="ordered locus">Dtox_0455</name>
    <name evidence="3" type="ordered locus">Dtox_1462</name>
    <name evidence="4" type="ordered locus">Dtox_2756</name>
    <name evidence="5" type="ordered locus">Dtox_3556</name>
    <name evidence="6" type="ordered locus">Dtox_3804</name>
    <name evidence="7" type="ordered locus">Dtox_3852</name>
</gene>
<protein>
    <submittedName>
        <fullName evidence="3">Uncharacterized protein</fullName>
    </submittedName>
</protein>